<proteinExistence type="predicted"/>
<evidence type="ECO:0000313" key="2">
    <source>
        <dbReference type="EMBL" id="MCH97867.1"/>
    </source>
</evidence>
<dbReference type="EMBL" id="LXQA010036118">
    <property type="protein sequence ID" value="MCH97867.1"/>
    <property type="molecule type" value="Genomic_DNA"/>
</dbReference>
<feature type="compositionally biased region" description="Polar residues" evidence="1">
    <location>
        <begin position="116"/>
        <end position="126"/>
    </location>
</feature>
<protein>
    <submittedName>
        <fullName evidence="2">Uncharacterized protein</fullName>
    </submittedName>
</protein>
<sequence length="126" mass="13738">TVAEKDSNEKTNVDEVHSSGLRYLFGAPDQSLTTSPLSEVKSSDLNIHHMVDSGAGAGNADACEVRSASLQQMSEVQEESKMKLQCERSENNVGSFYLEEATQMSVNKEQIEDNQELSPATPTDLD</sequence>
<dbReference type="Proteomes" id="UP000265520">
    <property type="component" value="Unassembled WGS sequence"/>
</dbReference>
<feature type="non-terminal residue" evidence="2">
    <location>
        <position position="1"/>
    </location>
</feature>
<feature type="region of interest" description="Disordered" evidence="1">
    <location>
        <begin position="104"/>
        <end position="126"/>
    </location>
</feature>
<feature type="non-terminal residue" evidence="2">
    <location>
        <position position="126"/>
    </location>
</feature>
<reference evidence="2 3" key="1">
    <citation type="journal article" date="2018" name="Front. Plant Sci.">
        <title>Red Clover (Trifolium pratense) and Zigzag Clover (T. medium) - A Picture of Genomic Similarities and Differences.</title>
        <authorList>
            <person name="Dluhosova J."/>
            <person name="Istvanek J."/>
            <person name="Nedelnik J."/>
            <person name="Repkova J."/>
        </authorList>
    </citation>
    <scope>NUCLEOTIDE SEQUENCE [LARGE SCALE GENOMIC DNA]</scope>
    <source>
        <strain evidence="3">cv. 10/8</strain>
        <tissue evidence="2">Leaf</tissue>
    </source>
</reference>
<evidence type="ECO:0000313" key="3">
    <source>
        <dbReference type="Proteomes" id="UP000265520"/>
    </source>
</evidence>
<dbReference type="AlphaFoldDB" id="A0A392NDC5"/>
<accession>A0A392NDC5</accession>
<evidence type="ECO:0000256" key="1">
    <source>
        <dbReference type="SAM" id="MobiDB-lite"/>
    </source>
</evidence>
<name>A0A392NDC5_9FABA</name>
<comment type="caution">
    <text evidence="2">The sequence shown here is derived from an EMBL/GenBank/DDBJ whole genome shotgun (WGS) entry which is preliminary data.</text>
</comment>
<organism evidence="2 3">
    <name type="scientific">Trifolium medium</name>
    <dbReference type="NCBI Taxonomy" id="97028"/>
    <lineage>
        <taxon>Eukaryota</taxon>
        <taxon>Viridiplantae</taxon>
        <taxon>Streptophyta</taxon>
        <taxon>Embryophyta</taxon>
        <taxon>Tracheophyta</taxon>
        <taxon>Spermatophyta</taxon>
        <taxon>Magnoliopsida</taxon>
        <taxon>eudicotyledons</taxon>
        <taxon>Gunneridae</taxon>
        <taxon>Pentapetalae</taxon>
        <taxon>rosids</taxon>
        <taxon>fabids</taxon>
        <taxon>Fabales</taxon>
        <taxon>Fabaceae</taxon>
        <taxon>Papilionoideae</taxon>
        <taxon>50 kb inversion clade</taxon>
        <taxon>NPAAA clade</taxon>
        <taxon>Hologalegina</taxon>
        <taxon>IRL clade</taxon>
        <taxon>Trifolieae</taxon>
        <taxon>Trifolium</taxon>
    </lineage>
</organism>
<keyword evidence="3" id="KW-1185">Reference proteome</keyword>
<gene>
    <name evidence="2" type="ORF">A2U01_0018864</name>
</gene>